<dbReference type="InterPro" id="IPR036020">
    <property type="entry name" value="WW_dom_sf"/>
</dbReference>
<keyword evidence="7" id="KW-1185">Reference proteome</keyword>
<dbReference type="PROSITE" id="PS50020">
    <property type="entry name" value="WW_DOMAIN_2"/>
    <property type="match status" value="1"/>
</dbReference>
<dbReference type="SUPFAM" id="SSF51045">
    <property type="entry name" value="WW domain"/>
    <property type="match status" value="1"/>
</dbReference>
<evidence type="ECO:0000256" key="1">
    <source>
        <dbReference type="ARBA" id="ARBA00004496"/>
    </source>
</evidence>
<gene>
    <name evidence="6" type="ORF">C4D60_Mb06t20690</name>
</gene>
<feature type="compositionally biased region" description="Acidic residues" evidence="4">
    <location>
        <begin position="101"/>
        <end position="119"/>
    </location>
</feature>
<proteinExistence type="predicted"/>
<feature type="domain" description="WW" evidence="5">
    <location>
        <begin position="45"/>
        <end position="79"/>
    </location>
</feature>
<evidence type="ECO:0000256" key="4">
    <source>
        <dbReference type="SAM" id="MobiDB-lite"/>
    </source>
</evidence>
<organism evidence="6 7">
    <name type="scientific">Musa balbisiana</name>
    <name type="common">Banana</name>
    <dbReference type="NCBI Taxonomy" id="52838"/>
    <lineage>
        <taxon>Eukaryota</taxon>
        <taxon>Viridiplantae</taxon>
        <taxon>Streptophyta</taxon>
        <taxon>Embryophyta</taxon>
        <taxon>Tracheophyta</taxon>
        <taxon>Spermatophyta</taxon>
        <taxon>Magnoliopsida</taxon>
        <taxon>Liliopsida</taxon>
        <taxon>Zingiberales</taxon>
        <taxon>Musaceae</taxon>
        <taxon>Musa</taxon>
    </lineage>
</organism>
<keyword evidence="3" id="KW-0597">Phosphoprotein</keyword>
<protein>
    <recommendedName>
        <fullName evidence="5">WW domain-containing protein</fullName>
    </recommendedName>
</protein>
<evidence type="ECO:0000256" key="2">
    <source>
        <dbReference type="ARBA" id="ARBA00022490"/>
    </source>
</evidence>
<keyword evidence="2" id="KW-0963">Cytoplasm</keyword>
<feature type="region of interest" description="Disordered" evidence="4">
    <location>
        <begin position="89"/>
        <end position="126"/>
    </location>
</feature>
<dbReference type="STRING" id="52838.A0A4S8IS01"/>
<dbReference type="Proteomes" id="UP000317650">
    <property type="component" value="Chromosome 6"/>
</dbReference>
<sequence length="185" mass="19383">MTAPNIEMISVFLRSCDLGRVGAAHLVEVSDESAGEVTVELNSETALPCHWEQCLDMRSGQVYYMNRETGIRTTKDPRTAVATAAAAASYSSSYQSKQDSSSDDSCSEIGGSDDDEDSVDTANSCLTSLSSTSPTDTAAAAGGSQILVSAGCRSCFMYFMIPKSVDACPKCGSGGFLKLGRHGCV</sequence>
<dbReference type="InterPro" id="IPR051105">
    <property type="entry name" value="WWC/KIBRA_Hippo_Reg"/>
</dbReference>
<dbReference type="GO" id="GO:0005737">
    <property type="term" value="C:cytoplasm"/>
    <property type="evidence" value="ECO:0007669"/>
    <property type="project" value="UniProtKB-SubCell"/>
</dbReference>
<reference evidence="6 7" key="1">
    <citation type="journal article" date="2019" name="Nat. Plants">
        <title>Genome sequencing of Musa balbisiana reveals subgenome evolution and function divergence in polyploid bananas.</title>
        <authorList>
            <person name="Yao X."/>
        </authorList>
    </citation>
    <scope>NUCLEOTIDE SEQUENCE [LARGE SCALE GENOMIC DNA]</scope>
    <source>
        <strain evidence="7">cv. DH-PKW</strain>
        <tissue evidence="6">Leaves</tissue>
    </source>
</reference>
<dbReference type="PANTHER" id="PTHR14791:SF29">
    <property type="entry name" value="PROTEIN KIBRA"/>
    <property type="match status" value="1"/>
</dbReference>
<comment type="subcellular location">
    <subcellularLocation>
        <location evidence="1">Cytoplasm</location>
    </subcellularLocation>
</comment>
<evidence type="ECO:0000313" key="7">
    <source>
        <dbReference type="Proteomes" id="UP000317650"/>
    </source>
</evidence>
<name>A0A4S8IS01_MUSBA</name>
<dbReference type="EMBL" id="PYDT01000009">
    <property type="protein sequence ID" value="THU50482.1"/>
    <property type="molecule type" value="Genomic_DNA"/>
</dbReference>
<evidence type="ECO:0000256" key="3">
    <source>
        <dbReference type="ARBA" id="ARBA00022553"/>
    </source>
</evidence>
<dbReference type="Gene3D" id="2.20.70.10">
    <property type="match status" value="1"/>
</dbReference>
<dbReference type="AlphaFoldDB" id="A0A4S8IS01"/>
<accession>A0A4S8IS01</accession>
<evidence type="ECO:0000259" key="5">
    <source>
        <dbReference type="PROSITE" id="PS50020"/>
    </source>
</evidence>
<evidence type="ECO:0000313" key="6">
    <source>
        <dbReference type="EMBL" id="THU50482.1"/>
    </source>
</evidence>
<comment type="caution">
    <text evidence="6">The sequence shown here is derived from an EMBL/GenBank/DDBJ whole genome shotgun (WGS) entry which is preliminary data.</text>
</comment>
<dbReference type="PANTHER" id="PTHR14791">
    <property type="entry name" value="BOMB/KIRA PROTEINS"/>
    <property type="match status" value="1"/>
</dbReference>
<feature type="compositionally biased region" description="Low complexity" evidence="4">
    <location>
        <begin position="89"/>
        <end position="100"/>
    </location>
</feature>
<dbReference type="InterPro" id="IPR001202">
    <property type="entry name" value="WW_dom"/>
</dbReference>